<sequence length="54" mass="5712">MELHDAPAPDRRRAPLSEGDRTLATDHDHAPRGRRLPAPGSADMTGAGITVQIG</sequence>
<feature type="region of interest" description="Disordered" evidence="1">
    <location>
        <begin position="1"/>
        <end position="54"/>
    </location>
</feature>
<keyword evidence="3" id="KW-1185">Reference proteome</keyword>
<gene>
    <name evidence="2" type="ORF">MOV08_01050</name>
</gene>
<evidence type="ECO:0000313" key="3">
    <source>
        <dbReference type="Proteomes" id="UP001218629"/>
    </source>
</evidence>
<proteinExistence type="predicted"/>
<organism evidence="2 3">
    <name type="scientific">Streptomyces yunnanensis</name>
    <dbReference type="NCBI Taxonomy" id="156453"/>
    <lineage>
        <taxon>Bacteria</taxon>
        <taxon>Bacillati</taxon>
        <taxon>Actinomycetota</taxon>
        <taxon>Actinomycetes</taxon>
        <taxon>Kitasatosporales</taxon>
        <taxon>Streptomycetaceae</taxon>
        <taxon>Streptomyces</taxon>
    </lineage>
</organism>
<protein>
    <submittedName>
        <fullName evidence="2">Uncharacterized protein</fullName>
    </submittedName>
</protein>
<evidence type="ECO:0000313" key="2">
    <source>
        <dbReference type="EMBL" id="WEB38036.1"/>
    </source>
</evidence>
<evidence type="ECO:0000256" key="1">
    <source>
        <dbReference type="SAM" id="MobiDB-lite"/>
    </source>
</evidence>
<feature type="compositionally biased region" description="Basic and acidic residues" evidence="1">
    <location>
        <begin position="1"/>
        <end position="31"/>
    </location>
</feature>
<dbReference type="Proteomes" id="UP001218629">
    <property type="component" value="Chromosome"/>
</dbReference>
<dbReference type="RefSeq" id="WP_275305781.1">
    <property type="nucleotide sequence ID" value="NZ_CP095749.1"/>
</dbReference>
<name>A0ABY8A2K3_9ACTN</name>
<reference evidence="2 3" key="1">
    <citation type="submission" date="2022-03" db="EMBL/GenBank/DDBJ databases">
        <title>Streptomyces yunnanensis P86,complete genome.</title>
        <authorList>
            <person name="Chen S."/>
            <person name="Zhang Q."/>
        </authorList>
    </citation>
    <scope>NUCLEOTIDE SEQUENCE [LARGE SCALE GENOMIC DNA]</scope>
    <source>
        <strain evidence="2 3">P86</strain>
    </source>
</reference>
<dbReference type="EMBL" id="CP095749">
    <property type="protein sequence ID" value="WEB38036.1"/>
    <property type="molecule type" value="Genomic_DNA"/>
</dbReference>
<accession>A0ABY8A2K3</accession>